<organism evidence="1 2">
    <name type="scientific">Caminibacter mediatlanticus TB-2</name>
    <dbReference type="NCBI Taxonomy" id="391592"/>
    <lineage>
        <taxon>Bacteria</taxon>
        <taxon>Pseudomonadati</taxon>
        <taxon>Campylobacterota</taxon>
        <taxon>Epsilonproteobacteria</taxon>
        <taxon>Nautiliales</taxon>
        <taxon>Nautiliaceae</taxon>
        <taxon>Caminibacter</taxon>
    </lineage>
</organism>
<name>A0ABX5VBY3_9BACT</name>
<dbReference type="Proteomes" id="UP000306825">
    <property type="component" value="Chromosome"/>
</dbReference>
<protein>
    <submittedName>
        <fullName evidence="1">Uncharacterized protein</fullName>
    </submittedName>
</protein>
<gene>
    <name evidence="1" type="ORF">FE773_07890</name>
</gene>
<keyword evidence="2" id="KW-1185">Reference proteome</keyword>
<dbReference type="Gene3D" id="2.60.120.380">
    <property type="match status" value="1"/>
</dbReference>
<reference evidence="1 2" key="1">
    <citation type="submission" date="2019-05" db="EMBL/GenBank/DDBJ databases">
        <title>A comparative analysis of the Nautiliaceae.</title>
        <authorList>
            <person name="Grosche A."/>
            <person name="Smedile F."/>
            <person name="Vetriani C."/>
        </authorList>
    </citation>
    <scope>NUCLEOTIDE SEQUENCE [LARGE SCALE GENOMIC DNA]</scope>
    <source>
        <strain evidence="1 2">TB-2</strain>
    </source>
</reference>
<dbReference type="RefSeq" id="WP_138323733.1">
    <property type="nucleotide sequence ID" value="NZ_CP040463.1"/>
</dbReference>
<proteinExistence type="predicted"/>
<accession>A0ABX5VBY3</accession>
<evidence type="ECO:0000313" key="2">
    <source>
        <dbReference type="Proteomes" id="UP000306825"/>
    </source>
</evidence>
<dbReference type="EMBL" id="CP040463">
    <property type="protein sequence ID" value="QCT95112.1"/>
    <property type="molecule type" value="Genomic_DNA"/>
</dbReference>
<dbReference type="SUPFAM" id="SSF89260">
    <property type="entry name" value="Collagen-binding domain"/>
    <property type="match status" value="1"/>
</dbReference>
<sequence>MKRIIILVFLLFNFIYASNVNEIEPNDVLQDATNITINDTGIGSLYYNQSTYDLDDWWKFTAPENGILKVYTTDSIVDIDGYIYDENQNQITYDNSYNNNIDIKLYVEKGKTYYLDLYDYGWGNTDYKLHFNFTPKDINISTNERDFKLRKSFNIHGNSKLIGNSVLCYMRNGECVDTSLPDNDLYLSYVNLEGNSSLFNSTKAEMSGIPDDAEILWVGFYTQGDRSDMGQNQLIAYLATHPSYLISPNGKYYELYPSVIDVYPFSDVYTFSTFTEVKELESNETHKVYGKDINGWWTGANIQTQAGYNRALGFYGAWTMAVVYRYKGETYKNISVFDGYKRVSNDTGHRSVTINISGFLTPLNGPINSTLSLFVGEGDKAYTGDTLSVDGKYINNTNAFDSTILGYLANPSLSNTLGIDIHNYNIGSSGYNIIKNGQTDANITMTSDGDAYYPNLVIFNTDIYVPKICYDNFELYRDGELINNGENLKVGDKVTIKFDVKNMDYENARDVYVLYDYNENNQTSYIENSTRVKNVLNNEFVRLIDNQVGSLAVNYFNGVWSLGVLGDENQTFKSTLLNNEYIAYVEFNNTIENEGNLTFNFYTEYNYSIGDKEFKYNDILPKCEDFNNTYKVLQVTPGYFNVVNENFNSNVDPLDQNATENELYTQIVNKQFNVKILSLDDDNQTLKKYQGILKVDVVGLGNINEESSISSLPSYKSIYVLLNNQSEKLISLDVNKSIKDARFRISFLTDGNGNVIEDSACTDKTLNCIWGLLTQIASERYGDSCPTSGGRLTTGNSDEYCDVYCAEVCNYYRNRTEGGGDVPSNECLECLFGHYSESLLSRDNFAIRPYKFIIDRTTLPSILKAGEEYNLTIKAIDFNGKPVNEYNETIFLSTNLKSPSIEYKDNNVSKGCITGGITINNLDFKDGIANVVLKYNEVGDLNFTIQENNGSEYAIVDEKDSNNPNGLLIEKNSTILKFIPYKFNLISNYKNYNNSSFTYLSNNLNMSSILNLNITAVNKSVSVTKNYNKNCYAKNIDINITHSIPNNNLNLIYEINGTEYNISNTQNIIANNITKDYFNNGVANIPVYINFERQPNIPVNEFNFTINNIKIKDINNVEGNLTLNQNANFRYGFFKAKNLTAYDTKDINTTFEYYYFTSNGWVINKEHNSSDFGDINTSLIQKPSDIALTINQKNGKNINDGKESVNISTTHTLPYSAKIHLAIPSWLWYHPLAKSYSNPSATNLDCLTHPCMKVTFLKSGSGWAGVGRENSRYSEKNKTVEVNMSIEVNATKNEVKKLNW</sequence>
<evidence type="ECO:0000313" key="1">
    <source>
        <dbReference type="EMBL" id="QCT95112.1"/>
    </source>
</evidence>